<reference evidence="2" key="4">
    <citation type="submission" date="2025-09" db="UniProtKB">
        <authorList>
            <consortium name="Ensembl"/>
        </authorList>
    </citation>
    <scope>IDENTIFICATION</scope>
</reference>
<feature type="coiled-coil region" evidence="1">
    <location>
        <begin position="320"/>
        <end position="523"/>
    </location>
</feature>
<dbReference type="Bgee" id="ENSAMXG00000019390">
    <property type="expression patterns" value="Expressed in testis and 5 other cell types or tissues"/>
</dbReference>
<reference evidence="2" key="3">
    <citation type="submission" date="2025-08" db="UniProtKB">
        <authorList>
            <consortium name="Ensembl"/>
        </authorList>
    </citation>
    <scope>IDENTIFICATION</scope>
</reference>
<dbReference type="Proteomes" id="UP000018467">
    <property type="component" value="Unassembled WGS sequence"/>
</dbReference>
<reference evidence="3" key="1">
    <citation type="submission" date="2013-03" db="EMBL/GenBank/DDBJ databases">
        <authorList>
            <person name="Jeffery W."/>
            <person name="Warren W."/>
            <person name="Wilson R.K."/>
        </authorList>
    </citation>
    <scope>NUCLEOTIDE SEQUENCE</scope>
    <source>
        <strain evidence="3">female</strain>
    </source>
</reference>
<evidence type="ECO:0000313" key="2">
    <source>
        <dbReference type="Ensembl" id="ENSAMXP00000019969.2"/>
    </source>
</evidence>
<proteinExistence type="predicted"/>
<reference evidence="3" key="2">
    <citation type="journal article" date="2014" name="Nat. Commun.">
        <title>The cavefish genome reveals candidate genes for eye loss.</title>
        <authorList>
            <person name="McGaugh S.E."/>
            <person name="Gross J.B."/>
            <person name="Aken B."/>
            <person name="Blin M."/>
            <person name="Borowsky R."/>
            <person name="Chalopin D."/>
            <person name="Hinaux H."/>
            <person name="Jeffery W.R."/>
            <person name="Keene A."/>
            <person name="Ma L."/>
            <person name="Minx P."/>
            <person name="Murphy D."/>
            <person name="O'Quin K.E."/>
            <person name="Retaux S."/>
            <person name="Rohner N."/>
            <person name="Searle S.M."/>
            <person name="Stahl B.A."/>
            <person name="Tabin C."/>
            <person name="Volff J.N."/>
            <person name="Yoshizawa M."/>
            <person name="Warren W.C."/>
        </authorList>
    </citation>
    <scope>NUCLEOTIDE SEQUENCE [LARGE SCALE GENOMIC DNA]</scope>
    <source>
        <strain evidence="3">female</strain>
    </source>
</reference>
<dbReference type="STRING" id="7994.ENSAMXP00000019969"/>
<dbReference type="GeneTree" id="ENSGT00940000167646"/>
<keyword evidence="1" id="KW-0175">Coiled coil</keyword>
<evidence type="ECO:0000313" key="3">
    <source>
        <dbReference type="Proteomes" id="UP000018467"/>
    </source>
</evidence>
<dbReference type="FunCoup" id="W5LJF7">
    <property type="interactions" value="6"/>
</dbReference>
<dbReference type="HOGENOM" id="CLU_1053585_0_0_1"/>
<dbReference type="PANTHER" id="PTHR35347:SF1">
    <property type="entry name" value="COILED-COIL DOMAIN-CONTAINING PROTEIN 175"/>
    <property type="match status" value="1"/>
</dbReference>
<dbReference type="eggNOG" id="ENOG502RXX0">
    <property type="taxonomic scope" value="Eukaryota"/>
</dbReference>
<dbReference type="InterPro" id="IPR038834">
    <property type="entry name" value="CCDC175"/>
</dbReference>
<protein>
    <submittedName>
        <fullName evidence="2">Coiled-coil domain containing 175</fullName>
    </submittedName>
</protein>
<feature type="coiled-coil region" evidence="1">
    <location>
        <begin position="161"/>
        <end position="206"/>
    </location>
</feature>
<sequence length="641" mass="75028">MAVCLVPDFPAVRIALEHLAESKQLREGVIFSEEESHHLREIADAIKALETSRKAVLDELEVETIEMSKLRHQVLSQGDDVVNEVLGVAAARDVNAAQLNQLQTEMKSVVEEIELMERRRKVLQGENARLPDREPMKSSHAIIIEQLNQQLSEKSSTQISLNQLKIHIQNTEQKITQVQKTKTHLIQNLLQERRSFSERKEMLQKESISQLETSISRRSLKYKEQLEDEIRKSEELHRQEFIDKELQEEKDSFLQKIQTLQERTAAVENQLEEEEKMKSVHLESVAEISASFRAQRKSEDDALADQHSVSTRLEKSKQRLEEHMASIARNKLKVKEMEEEIKQLQEVRAAFEVERDELCQSLKTLKDQHEHGVRERRSEIALMKTKHSDLQDEEKRLESVRLLMDQLSNTVTRAEEESRQIEISYLHQIQHLTTEADSIREARLQKEEALKVQESVLQEVEAQFNIELSRYETLKTQLKNRKKNLELPIQQMKEQITQLLKPKEELKNALQTLRAQHMQMLNNQSDKISSTEKLIYRNGLILEQVSMENSRLHLVRIELMKEDISTAETEREKSSEQKSWMKKEVQFLSSLTKAWTTDKLESIDRDQKLLVDLNNFILKTQQRRQQAGDIQSRLEEEITRM</sequence>
<feature type="coiled-coil region" evidence="1">
    <location>
        <begin position="99"/>
        <end position="126"/>
    </location>
</feature>
<evidence type="ECO:0000256" key="1">
    <source>
        <dbReference type="SAM" id="Coils"/>
    </source>
</evidence>
<keyword evidence="3" id="KW-1185">Reference proteome</keyword>
<dbReference type="AlphaFoldDB" id="W5LJF7"/>
<dbReference type="Ensembl" id="ENSAMXT00000019969.2">
    <property type="protein sequence ID" value="ENSAMXP00000019969.2"/>
    <property type="gene ID" value="ENSAMXG00000019390.2"/>
</dbReference>
<dbReference type="PANTHER" id="PTHR35347">
    <property type="entry name" value="COILED-COIL DOMAIN-CONTAINING PROTEIN 175"/>
    <property type="match status" value="1"/>
</dbReference>
<dbReference type="InParanoid" id="W5LJF7"/>
<name>W5LJF7_ASTMX</name>
<organism evidence="2 3">
    <name type="scientific">Astyanax mexicanus</name>
    <name type="common">Blind cave fish</name>
    <name type="synonym">Astyanax fasciatus mexicanus</name>
    <dbReference type="NCBI Taxonomy" id="7994"/>
    <lineage>
        <taxon>Eukaryota</taxon>
        <taxon>Metazoa</taxon>
        <taxon>Chordata</taxon>
        <taxon>Craniata</taxon>
        <taxon>Vertebrata</taxon>
        <taxon>Euteleostomi</taxon>
        <taxon>Actinopterygii</taxon>
        <taxon>Neopterygii</taxon>
        <taxon>Teleostei</taxon>
        <taxon>Ostariophysi</taxon>
        <taxon>Characiformes</taxon>
        <taxon>Characoidei</taxon>
        <taxon>Acestrorhamphidae</taxon>
        <taxon>Acestrorhamphinae</taxon>
        <taxon>Astyanax</taxon>
    </lineage>
</organism>
<feature type="coiled-coil region" evidence="1">
    <location>
        <begin position="243"/>
        <end position="277"/>
    </location>
</feature>
<accession>W5LJF7</accession>